<name>A0A506VDR3_9GAMM</name>
<organism evidence="2 3">
    <name type="scientific">Mixta tenebrionis</name>
    <dbReference type="NCBI Taxonomy" id="2562439"/>
    <lineage>
        <taxon>Bacteria</taxon>
        <taxon>Pseudomonadati</taxon>
        <taxon>Pseudomonadota</taxon>
        <taxon>Gammaproteobacteria</taxon>
        <taxon>Enterobacterales</taxon>
        <taxon>Erwiniaceae</taxon>
        <taxon>Mixta</taxon>
    </lineage>
</organism>
<reference evidence="2 3" key="1">
    <citation type="submission" date="2019-06" db="EMBL/GenBank/DDBJ databases">
        <authorList>
            <person name="Yang Y."/>
        </authorList>
    </citation>
    <scope>NUCLEOTIDE SEQUENCE [LARGE SCALE GENOMIC DNA]</scope>
    <source>
        <strain evidence="2 3">BIT-26</strain>
    </source>
</reference>
<accession>A0A506VDR3</accession>
<dbReference type="AlphaFoldDB" id="A0A506VDR3"/>
<dbReference type="OrthoDB" id="6636887at2"/>
<evidence type="ECO:0000313" key="3">
    <source>
        <dbReference type="Proteomes" id="UP000319523"/>
    </source>
</evidence>
<sequence>MRKYIFAFCFMALPALAQTDTFEVAQLSIKNTMTEPAKVQFKALRHIKNGRGEDYICGEVFSPADHSSYRPFAYKAGKYVIDGSYKLPEDIKFFTQSGCGGKELETIGLTRKQASYMCGMSWEMITDVVVSGLTLEKAADNALDKVKSLDPRMPSSQKDQVKGIFMDTLKEITSDKNVVDDIKLHPEASEDVFMTYCKAKMSELFPGK</sequence>
<dbReference type="EMBL" id="VHQI01000002">
    <property type="protein sequence ID" value="TPW43917.1"/>
    <property type="molecule type" value="Genomic_DNA"/>
</dbReference>
<evidence type="ECO:0000256" key="1">
    <source>
        <dbReference type="SAM" id="SignalP"/>
    </source>
</evidence>
<evidence type="ECO:0000313" key="2">
    <source>
        <dbReference type="EMBL" id="TPW43917.1"/>
    </source>
</evidence>
<proteinExistence type="predicted"/>
<feature type="signal peptide" evidence="1">
    <location>
        <begin position="1"/>
        <end position="17"/>
    </location>
</feature>
<gene>
    <name evidence="2" type="ORF">FKM52_05100</name>
</gene>
<feature type="chain" id="PRO_5021409579" evidence="1">
    <location>
        <begin position="18"/>
        <end position="208"/>
    </location>
</feature>
<keyword evidence="3" id="KW-1185">Reference proteome</keyword>
<comment type="caution">
    <text evidence="2">The sequence shown here is derived from an EMBL/GenBank/DDBJ whole genome shotgun (WGS) entry which is preliminary data.</text>
</comment>
<dbReference type="Proteomes" id="UP000319523">
    <property type="component" value="Unassembled WGS sequence"/>
</dbReference>
<dbReference type="RefSeq" id="WP_141175106.1">
    <property type="nucleotide sequence ID" value="NZ_JBHUFX010000032.1"/>
</dbReference>
<protein>
    <submittedName>
        <fullName evidence="2">Uncharacterized protein</fullName>
    </submittedName>
</protein>
<keyword evidence="1" id="KW-0732">Signal</keyword>